<dbReference type="OrthoDB" id="442692at2759"/>
<dbReference type="Proteomes" id="UP000801492">
    <property type="component" value="Unassembled WGS sequence"/>
</dbReference>
<accession>A0A8K0GFK6</accession>
<dbReference type="InterPro" id="IPR033305">
    <property type="entry name" value="Hydin-like"/>
</dbReference>
<evidence type="ECO:0000313" key="3">
    <source>
        <dbReference type="EMBL" id="KAF2897301.1"/>
    </source>
</evidence>
<dbReference type="AlphaFoldDB" id="A0A8K0GFK6"/>
<dbReference type="PANTHER" id="PTHR23053">
    <property type="entry name" value="DLEC1 DELETED IN LUNG AND ESOPHAGEAL CANCER 1"/>
    <property type="match status" value="1"/>
</dbReference>
<dbReference type="GO" id="GO:0003341">
    <property type="term" value="P:cilium movement"/>
    <property type="evidence" value="ECO:0007669"/>
    <property type="project" value="TreeGrafter"/>
</dbReference>
<comment type="caution">
    <text evidence="3">The sequence shown here is derived from an EMBL/GenBank/DDBJ whole genome shotgun (WGS) entry which is preliminary data.</text>
</comment>
<feature type="region of interest" description="Disordered" evidence="2">
    <location>
        <begin position="137"/>
        <end position="168"/>
    </location>
</feature>
<dbReference type="PANTHER" id="PTHR23053:SF0">
    <property type="entry name" value="HYDROCEPHALUS-INDUCING PROTEIN HOMOLOG"/>
    <property type="match status" value="1"/>
</dbReference>
<evidence type="ECO:0000256" key="2">
    <source>
        <dbReference type="SAM" id="MobiDB-lite"/>
    </source>
</evidence>
<feature type="non-terminal residue" evidence="3">
    <location>
        <position position="1"/>
    </location>
</feature>
<organism evidence="3 4">
    <name type="scientific">Ignelater luminosus</name>
    <name type="common">Cucubano</name>
    <name type="synonym">Pyrophorus luminosus</name>
    <dbReference type="NCBI Taxonomy" id="2038154"/>
    <lineage>
        <taxon>Eukaryota</taxon>
        <taxon>Metazoa</taxon>
        <taxon>Ecdysozoa</taxon>
        <taxon>Arthropoda</taxon>
        <taxon>Hexapoda</taxon>
        <taxon>Insecta</taxon>
        <taxon>Pterygota</taxon>
        <taxon>Neoptera</taxon>
        <taxon>Endopterygota</taxon>
        <taxon>Coleoptera</taxon>
        <taxon>Polyphaga</taxon>
        <taxon>Elateriformia</taxon>
        <taxon>Elateroidea</taxon>
        <taxon>Elateridae</taxon>
        <taxon>Agrypninae</taxon>
        <taxon>Pyrophorini</taxon>
        <taxon>Ignelater</taxon>
    </lineage>
</organism>
<feature type="compositionally biased region" description="Low complexity" evidence="2">
    <location>
        <begin position="420"/>
        <end position="441"/>
    </location>
</feature>
<protein>
    <submittedName>
        <fullName evidence="3">Uncharacterized protein</fullName>
    </submittedName>
</protein>
<sequence length="564" mass="63242">MEHLKEYIAQTEKQEANEILDPLTTAVIEAKGPVVEKDPTELREGVFIIFHGAPNTNTVQAANRAGLEVGLPVYSIDKLLVETLATNGSLATLKVNELIDDAFMEVASETDLIRQEDIETFEEIQKKIDLLLSGKVKKPKTGKDSGKSSEKSSKKDKTSSKGSQKKVKVDTRPTFIGIPEEMLLEMLKQRISLFRTGVVIESLFSIFLKQPLLALTTILKAIGNVQYISCIILSHTYEENGIYKENLKQLEEKREAEEREALLQKACETDLNVSALTPEQHEAIREFILKERKLKTLAKREALKKRLLEAKLGLKPIKDTSKDAKKNSKATADKKSGATPKTESAKSKQSGKLDKASSKKSKESSKKDSKKGKVKLSPQELQLKQEFDAFEGDAQIMLHLLEFWDRKACIPLKPLPVIKGGSKMKGSAGKKQSSKGSNKLSSSKKLRTPSRTSILRMSTEFIPLTNEQEQKIKQTGIPCWLLLNAHIGKPVEEMVAQYLRHTPELKKAIETLKESLCEKIEEISELYTVLHTITENRFKNFSQVFILKDEEIPSPLSIEFTTIK</sequence>
<feature type="region of interest" description="Disordered" evidence="2">
    <location>
        <begin position="319"/>
        <end position="377"/>
    </location>
</feature>
<feature type="coiled-coil region" evidence="1">
    <location>
        <begin position="233"/>
        <end position="267"/>
    </location>
</feature>
<dbReference type="EMBL" id="VTPC01004319">
    <property type="protein sequence ID" value="KAF2897301.1"/>
    <property type="molecule type" value="Genomic_DNA"/>
</dbReference>
<keyword evidence="1" id="KW-0175">Coiled coil</keyword>
<reference evidence="3" key="1">
    <citation type="submission" date="2019-08" db="EMBL/GenBank/DDBJ databases">
        <title>The genome of the North American firefly Photinus pyralis.</title>
        <authorList>
            <consortium name="Photinus pyralis genome working group"/>
            <person name="Fallon T.R."/>
            <person name="Sander Lower S.E."/>
            <person name="Weng J.-K."/>
        </authorList>
    </citation>
    <scope>NUCLEOTIDE SEQUENCE</scope>
    <source>
        <strain evidence="3">TRF0915ILg1</strain>
        <tissue evidence="3">Whole body</tissue>
    </source>
</reference>
<dbReference type="GO" id="GO:1904158">
    <property type="term" value="P:axonemal central apparatus assembly"/>
    <property type="evidence" value="ECO:0007669"/>
    <property type="project" value="TreeGrafter"/>
</dbReference>
<feature type="compositionally biased region" description="Basic and acidic residues" evidence="2">
    <location>
        <begin position="319"/>
        <end position="336"/>
    </location>
</feature>
<feature type="compositionally biased region" description="Basic and acidic residues" evidence="2">
    <location>
        <begin position="141"/>
        <end position="159"/>
    </location>
</feature>
<proteinExistence type="predicted"/>
<gene>
    <name evidence="3" type="ORF">ILUMI_08872</name>
</gene>
<evidence type="ECO:0000256" key="1">
    <source>
        <dbReference type="SAM" id="Coils"/>
    </source>
</evidence>
<feature type="region of interest" description="Disordered" evidence="2">
    <location>
        <begin position="420"/>
        <end position="449"/>
    </location>
</feature>
<keyword evidence="4" id="KW-1185">Reference proteome</keyword>
<evidence type="ECO:0000313" key="4">
    <source>
        <dbReference type="Proteomes" id="UP000801492"/>
    </source>
</evidence>
<feature type="compositionally biased region" description="Basic and acidic residues" evidence="2">
    <location>
        <begin position="343"/>
        <end position="367"/>
    </location>
</feature>
<name>A0A8K0GFK6_IGNLU</name>
<dbReference type="GO" id="GO:0005930">
    <property type="term" value="C:axoneme"/>
    <property type="evidence" value="ECO:0007669"/>
    <property type="project" value="TreeGrafter"/>
</dbReference>